<keyword evidence="3 6" id="KW-0808">Transferase</keyword>
<name>A0A4Q9GNK4_9MICO</name>
<dbReference type="RefSeq" id="WP_130980391.1">
    <property type="nucleotide sequence ID" value="NZ_SISG01000001.1"/>
</dbReference>
<evidence type="ECO:0000259" key="5">
    <source>
        <dbReference type="Pfam" id="PF13439"/>
    </source>
</evidence>
<proteinExistence type="predicted"/>
<dbReference type="Pfam" id="PF00534">
    <property type="entry name" value="Glycos_transf_1"/>
    <property type="match status" value="1"/>
</dbReference>
<sequence length="406" mass="41806">MTGEIRRVAMVSMHTSPDAAPGSADAGSINVSLLETARELATRGVEVDLVTRATGETGSRAVAPGVTLHAVRAGPIGVVARDDLGVFSDEFGEEFARLAGRDGPRYDVIHAHYWLSGLATLPVAIELGVPFVQTFHSLAALHSASPVPGAAPDSERRLWSERYLAGQADAIVAVSAAEATMLIDRVGAPIAKLWVVPPGVDGDAFRAGRATTSLSVHAFLGIAAERPVIAVIGRLEPAKGQELAIQALATMPEPRPLLAVVGEPGSADYAAGLRTLAADLDVNADVRFLGVLDRAELAGLLAATSVALVPSYSESFGLVALEAAATGVPVVASAAGGLVESVLDGETGLLVASREPEDWARAIATLLGDDALRARMASSARLHAEGLSWGSTATSLLGVYASLNKR</sequence>
<evidence type="ECO:0000259" key="4">
    <source>
        <dbReference type="Pfam" id="PF00534"/>
    </source>
</evidence>
<dbReference type="PANTHER" id="PTHR45947">
    <property type="entry name" value="SULFOQUINOVOSYL TRANSFERASE SQD2"/>
    <property type="match status" value="1"/>
</dbReference>
<accession>A0A4Q9GNK4</accession>
<evidence type="ECO:0000313" key="6">
    <source>
        <dbReference type="EMBL" id="TBN56281.1"/>
    </source>
</evidence>
<dbReference type="InterPro" id="IPR001296">
    <property type="entry name" value="Glyco_trans_1"/>
</dbReference>
<dbReference type="GO" id="GO:1901137">
    <property type="term" value="P:carbohydrate derivative biosynthetic process"/>
    <property type="evidence" value="ECO:0007669"/>
    <property type="project" value="UniProtKB-ARBA"/>
</dbReference>
<comment type="caution">
    <text evidence="6">The sequence shown here is derived from an EMBL/GenBank/DDBJ whole genome shotgun (WGS) entry which is preliminary data.</text>
</comment>
<organism evidence="6 7">
    <name type="scientific">Glaciihabitans arcticus</name>
    <dbReference type="NCBI Taxonomy" id="2668039"/>
    <lineage>
        <taxon>Bacteria</taxon>
        <taxon>Bacillati</taxon>
        <taxon>Actinomycetota</taxon>
        <taxon>Actinomycetes</taxon>
        <taxon>Micrococcales</taxon>
        <taxon>Microbacteriaceae</taxon>
        <taxon>Glaciihabitans</taxon>
    </lineage>
</organism>
<evidence type="ECO:0000256" key="2">
    <source>
        <dbReference type="ARBA" id="ARBA00022676"/>
    </source>
</evidence>
<keyword evidence="2" id="KW-0328">Glycosyltransferase</keyword>
<dbReference type="PANTHER" id="PTHR45947:SF3">
    <property type="entry name" value="SULFOQUINOVOSYL TRANSFERASE SQD2"/>
    <property type="match status" value="1"/>
</dbReference>
<dbReference type="Proteomes" id="UP000294194">
    <property type="component" value="Unassembled WGS sequence"/>
</dbReference>
<evidence type="ECO:0000313" key="7">
    <source>
        <dbReference type="Proteomes" id="UP000294194"/>
    </source>
</evidence>
<feature type="domain" description="Glycosyl transferase family 1" evidence="4">
    <location>
        <begin position="219"/>
        <end position="381"/>
    </location>
</feature>
<dbReference type="AlphaFoldDB" id="A0A4Q9GNK4"/>
<dbReference type="SUPFAM" id="SSF53756">
    <property type="entry name" value="UDP-Glycosyltransferase/glycogen phosphorylase"/>
    <property type="match status" value="1"/>
</dbReference>
<keyword evidence="7" id="KW-1185">Reference proteome</keyword>
<dbReference type="Gene3D" id="3.40.50.2000">
    <property type="entry name" value="Glycogen Phosphorylase B"/>
    <property type="match status" value="2"/>
</dbReference>
<evidence type="ECO:0000256" key="3">
    <source>
        <dbReference type="ARBA" id="ARBA00022679"/>
    </source>
</evidence>
<dbReference type="InterPro" id="IPR050194">
    <property type="entry name" value="Glycosyltransferase_grp1"/>
</dbReference>
<gene>
    <name evidence="6" type="ORF">EYE40_02085</name>
</gene>
<dbReference type="EMBL" id="SISG01000001">
    <property type="protein sequence ID" value="TBN56281.1"/>
    <property type="molecule type" value="Genomic_DNA"/>
</dbReference>
<dbReference type="Pfam" id="PF13439">
    <property type="entry name" value="Glyco_transf_4"/>
    <property type="match status" value="1"/>
</dbReference>
<reference evidence="7" key="1">
    <citation type="submission" date="2019-02" db="EMBL/GenBank/DDBJ databases">
        <title>Glaciihabitans arcticus sp. nov., a psychrotolerant bacterium isolated from polar soil.</title>
        <authorList>
            <person name="Dahal R.H."/>
        </authorList>
    </citation>
    <scope>NUCLEOTIDE SEQUENCE [LARGE SCALE GENOMIC DNA]</scope>
    <source>
        <strain evidence="7">RP-3-7</strain>
    </source>
</reference>
<dbReference type="GO" id="GO:0016757">
    <property type="term" value="F:glycosyltransferase activity"/>
    <property type="evidence" value="ECO:0007669"/>
    <property type="project" value="UniProtKB-KW"/>
</dbReference>
<evidence type="ECO:0000256" key="1">
    <source>
        <dbReference type="ARBA" id="ARBA00021292"/>
    </source>
</evidence>
<dbReference type="InterPro" id="IPR028098">
    <property type="entry name" value="Glyco_trans_4-like_N"/>
</dbReference>
<protein>
    <recommendedName>
        <fullName evidence="1">D-inositol 3-phosphate glycosyltransferase</fullName>
    </recommendedName>
</protein>
<feature type="domain" description="Glycosyltransferase subfamily 4-like N-terminal" evidence="5">
    <location>
        <begin position="30"/>
        <end position="201"/>
    </location>
</feature>